<dbReference type="AlphaFoldDB" id="A0A979FY89"/>
<evidence type="ECO:0000313" key="2">
    <source>
        <dbReference type="RefSeq" id="XP_047741274.1"/>
    </source>
</evidence>
<accession>A0A979FY89</accession>
<gene>
    <name evidence="2" type="primary">LOC125179447</name>
</gene>
<organism evidence="1 2">
    <name type="scientific">Hyalella azteca</name>
    <name type="common">Amphipod</name>
    <dbReference type="NCBI Taxonomy" id="294128"/>
    <lineage>
        <taxon>Eukaryota</taxon>
        <taxon>Metazoa</taxon>
        <taxon>Ecdysozoa</taxon>
        <taxon>Arthropoda</taxon>
        <taxon>Crustacea</taxon>
        <taxon>Multicrustacea</taxon>
        <taxon>Malacostraca</taxon>
        <taxon>Eumalacostraca</taxon>
        <taxon>Peracarida</taxon>
        <taxon>Amphipoda</taxon>
        <taxon>Senticaudata</taxon>
        <taxon>Talitrida</taxon>
        <taxon>Talitroidea</taxon>
        <taxon>Hyalellidae</taxon>
        <taxon>Hyalella</taxon>
    </lineage>
</organism>
<evidence type="ECO:0000313" key="1">
    <source>
        <dbReference type="Proteomes" id="UP000694843"/>
    </source>
</evidence>
<name>A0A979FY89_HYAAZ</name>
<dbReference type="GeneID" id="125179447"/>
<sequence>MAYQFNSKPCSCHGGEKVIYVANSFISYGPPATVPFSTAPYINTIVKNIEFKQYQLVNFFSDVSSKFVKSFEGYVVDSYQLFYVFPREDDDHNAVTFFGLDIDSCVTDTLCGMPVLVNITHLTYYILNECGNTIQLPPQNSETFIAVFSHPGFGCKAFPDGPTYNCSVTFIAATLRDFYYYGSFFGTNGSCDGYTLGLERIYSGISENVNLCTDKWNGNIATATFILRGTAAAKMFKAGFTVFMP</sequence>
<protein>
    <submittedName>
        <fullName evidence="2">Uncharacterized protein LOC125179447 isoform X2</fullName>
    </submittedName>
</protein>
<reference evidence="2" key="1">
    <citation type="submission" date="2025-08" db="UniProtKB">
        <authorList>
            <consortium name="RefSeq"/>
        </authorList>
    </citation>
    <scope>IDENTIFICATION</scope>
    <source>
        <tissue evidence="2">Whole organism</tissue>
    </source>
</reference>
<dbReference type="RefSeq" id="XP_047741274.1">
    <property type="nucleotide sequence ID" value="XM_047885318.1"/>
</dbReference>
<dbReference type="Proteomes" id="UP000694843">
    <property type="component" value="Unplaced"/>
</dbReference>
<proteinExistence type="predicted"/>
<keyword evidence="1" id="KW-1185">Reference proteome</keyword>